<keyword evidence="1" id="KW-0472">Membrane</keyword>
<evidence type="ECO:0000259" key="2">
    <source>
        <dbReference type="Pfam" id="PF00487"/>
    </source>
</evidence>
<keyword evidence="1" id="KW-1133">Transmembrane helix</keyword>
<keyword evidence="1" id="KW-0812">Transmembrane</keyword>
<dbReference type="InterPro" id="IPR005804">
    <property type="entry name" value="FA_desaturase_dom"/>
</dbReference>
<evidence type="ECO:0000313" key="4">
    <source>
        <dbReference type="Proteomes" id="UP001446871"/>
    </source>
</evidence>
<dbReference type="PANTHER" id="PTHR36459">
    <property type="entry name" value="ORF"/>
    <property type="match status" value="1"/>
</dbReference>
<reference evidence="3 4" key="1">
    <citation type="submission" date="2023-01" db="EMBL/GenBank/DDBJ databases">
        <title>Analysis of 21 Apiospora genomes using comparative genomics revels a genus with tremendous synthesis potential of carbohydrate active enzymes and secondary metabolites.</title>
        <authorList>
            <person name="Sorensen T."/>
        </authorList>
    </citation>
    <scope>NUCLEOTIDE SEQUENCE [LARGE SCALE GENOMIC DNA]</scope>
    <source>
        <strain evidence="3 4">CBS 83171</strain>
    </source>
</reference>
<feature type="domain" description="Fatty acid desaturase" evidence="2">
    <location>
        <begin position="146"/>
        <end position="376"/>
    </location>
</feature>
<organism evidence="3 4">
    <name type="scientific">Apiospora saccharicola</name>
    <dbReference type="NCBI Taxonomy" id="335842"/>
    <lineage>
        <taxon>Eukaryota</taxon>
        <taxon>Fungi</taxon>
        <taxon>Dikarya</taxon>
        <taxon>Ascomycota</taxon>
        <taxon>Pezizomycotina</taxon>
        <taxon>Sordariomycetes</taxon>
        <taxon>Xylariomycetidae</taxon>
        <taxon>Amphisphaeriales</taxon>
        <taxon>Apiosporaceae</taxon>
        <taxon>Apiospora</taxon>
    </lineage>
</organism>
<keyword evidence="4" id="KW-1185">Reference proteome</keyword>
<evidence type="ECO:0000313" key="3">
    <source>
        <dbReference type="EMBL" id="KAK8060107.1"/>
    </source>
</evidence>
<evidence type="ECO:0000256" key="1">
    <source>
        <dbReference type="SAM" id="Phobius"/>
    </source>
</evidence>
<dbReference type="PANTHER" id="PTHR36459:SF1">
    <property type="entry name" value="FATTY ACID DESATURASE DOMAIN-CONTAINING PROTEIN-RELATED"/>
    <property type="match status" value="1"/>
</dbReference>
<gene>
    <name evidence="3" type="ORF">PG996_010037</name>
</gene>
<feature type="transmembrane region" description="Helical" evidence="1">
    <location>
        <begin position="120"/>
        <end position="141"/>
    </location>
</feature>
<dbReference type="EMBL" id="JAQQWM010000006">
    <property type="protein sequence ID" value="KAK8060107.1"/>
    <property type="molecule type" value="Genomic_DNA"/>
</dbReference>
<comment type="caution">
    <text evidence="3">The sequence shown here is derived from an EMBL/GenBank/DDBJ whole genome shotgun (WGS) entry which is preliminary data.</text>
</comment>
<dbReference type="Pfam" id="PF00487">
    <property type="entry name" value="FA_desaturase"/>
    <property type="match status" value="1"/>
</dbReference>
<protein>
    <recommendedName>
        <fullName evidence="2">Fatty acid desaturase domain-containing protein</fullName>
    </recommendedName>
</protein>
<sequence>MAHVIVDPNHTRADKLVLESLDSDIELWAEGKSGLSEHGGTYTIESHMHTAGSEPRQKDAKDALILSAMDNMNDPNHKDFEPAIFNSWDFPGLQSKQLNRFLLRPYTRLAQRVVRNKVDVVMFTHLLLYFSTSVPSALSLFLWNFSWLHGILHFVMQVSYVGTYTLMMHQHIHGNGILQKRLPYSLFDLIFPYITDPLMGHTWNSYYFHHVKHHHVEGNGPDDLSSTIRYQRDSVSHFLQYVGRFYFFAPLELPCYFYRKGRAFMGVRSTFWEVGNYLMLYTLYKINPRATICVFLLPLALMRFGLMAGNWGQHAFVDNEEPDSDYRSSITVIDVQSNRHSFNDGYHTSHHLNPLRHWRDHPNSFLKAKDTYASQDAIVFHNIDYIMITIRVLMKDYHHLAKCMVPIGDAQMAMSLDERAKYLQNRTRRFSEEEIQAKFGKA</sequence>
<name>A0ABR1UMH0_9PEZI</name>
<accession>A0ABR1UMH0</accession>
<proteinExistence type="predicted"/>
<dbReference type="Proteomes" id="UP001446871">
    <property type="component" value="Unassembled WGS sequence"/>
</dbReference>